<evidence type="ECO:0008006" key="3">
    <source>
        <dbReference type="Google" id="ProtNLM"/>
    </source>
</evidence>
<dbReference type="GeneID" id="65084360"/>
<organism evidence="1 2">
    <name type="scientific">Fusarium mangiferae</name>
    <name type="common">Mango malformation disease fungus</name>
    <dbReference type="NCBI Taxonomy" id="192010"/>
    <lineage>
        <taxon>Eukaryota</taxon>
        <taxon>Fungi</taxon>
        <taxon>Dikarya</taxon>
        <taxon>Ascomycota</taxon>
        <taxon>Pezizomycotina</taxon>
        <taxon>Sordariomycetes</taxon>
        <taxon>Hypocreomycetidae</taxon>
        <taxon>Hypocreales</taxon>
        <taxon>Nectriaceae</taxon>
        <taxon>Fusarium</taxon>
        <taxon>Fusarium fujikuroi species complex</taxon>
    </lineage>
</organism>
<accession>A0A1L7UKG2</accession>
<dbReference type="VEuPathDB" id="FungiDB:FMAN_05093"/>
<comment type="caution">
    <text evidence="1">The sequence shown here is derived from an EMBL/GenBank/DDBJ whole genome shotgun (WGS) entry which is preliminary data.</text>
</comment>
<sequence length="319" mass="35238">MSTTCNCHSNNTNGATQQNVDYSKMHALTAILNPQTLGRAGKKSKVLLYQSLTQNGSWNSCPGQPWQSFTMSPVLKLGSNLVSLVVDDVVHVYGVTAHDSSICLLSPVYQPLKEAKIGLEMTGKIVGCTDGKGTGWIYYQSKDSEKRGCIWEKNLSKPNDRARKIGDSEKAMLGTDIVAFHDGKRRWIVYQNWTNDNVSEVEMVCCDDKSILTIKNTSNAIDEKFIEIAATTAVNTKTNKNMMYIYFRDHKAQLQVYAAEINDNAPKFRAPSEINVSGGLGKLDLDSSIAFLPDKDGIVIYAIPDGGDSFDSFFDEFSD</sequence>
<dbReference type="RefSeq" id="XP_041690998.1">
    <property type="nucleotide sequence ID" value="XM_041825638.1"/>
</dbReference>
<name>A0A1L7UKG2_FUSMA</name>
<keyword evidence="2" id="KW-1185">Reference proteome</keyword>
<protein>
    <recommendedName>
        <fullName evidence="3">Fucose-specific lectin</fullName>
    </recommendedName>
</protein>
<dbReference type="Proteomes" id="UP000184255">
    <property type="component" value="Unassembled WGS sequence"/>
</dbReference>
<gene>
    <name evidence="1" type="ORF">FMAN_05093</name>
</gene>
<dbReference type="AlphaFoldDB" id="A0A1L7UKG2"/>
<proteinExistence type="predicted"/>
<evidence type="ECO:0000313" key="2">
    <source>
        <dbReference type="Proteomes" id="UP000184255"/>
    </source>
</evidence>
<evidence type="ECO:0000313" key="1">
    <source>
        <dbReference type="EMBL" id="CVL08287.1"/>
    </source>
</evidence>
<dbReference type="EMBL" id="FCQH01000023">
    <property type="protein sequence ID" value="CVL08287.1"/>
    <property type="molecule type" value="Genomic_DNA"/>
</dbReference>
<reference evidence="2" key="1">
    <citation type="journal article" date="2016" name="Genome Biol. Evol.">
        <title>Comparative 'omics' of the Fusarium fujikuroi species complex highlights differences in genetic potential and metabolite synthesis.</title>
        <authorList>
            <person name="Niehaus E.-M."/>
            <person name="Muensterkoetter M."/>
            <person name="Proctor R.H."/>
            <person name="Brown D.W."/>
            <person name="Sharon A."/>
            <person name="Idan Y."/>
            <person name="Oren-Young L."/>
            <person name="Sieber C.M."/>
            <person name="Novak O."/>
            <person name="Pencik A."/>
            <person name="Tarkowska D."/>
            <person name="Hromadova K."/>
            <person name="Freeman S."/>
            <person name="Maymon M."/>
            <person name="Elazar M."/>
            <person name="Youssef S.A."/>
            <person name="El-Shabrawy E.S.M."/>
            <person name="Shalaby A.B.A."/>
            <person name="Houterman P."/>
            <person name="Brock N.L."/>
            <person name="Burkhardt I."/>
            <person name="Tsavkelova E.A."/>
            <person name="Dickschat J.S."/>
            <person name="Galuszka P."/>
            <person name="Gueldener U."/>
            <person name="Tudzynski B."/>
        </authorList>
    </citation>
    <scope>NUCLEOTIDE SEQUENCE [LARGE SCALE GENOMIC DNA]</scope>
    <source>
        <strain evidence="2">MRC7560</strain>
    </source>
</reference>